<dbReference type="GO" id="GO:0051539">
    <property type="term" value="F:4 iron, 4 sulfur cluster binding"/>
    <property type="evidence" value="ECO:0007669"/>
    <property type="project" value="UniProtKB-KW"/>
</dbReference>
<reference evidence="15 16" key="1">
    <citation type="submission" date="2017-03" db="EMBL/GenBank/DDBJ databases">
        <title>WGS assembly of Porphyra umbilicalis.</title>
        <authorList>
            <person name="Brawley S.H."/>
            <person name="Blouin N.A."/>
            <person name="Ficko-Blean E."/>
            <person name="Wheeler G.L."/>
            <person name="Lohr M."/>
            <person name="Goodson H.V."/>
            <person name="Jenkins J.W."/>
            <person name="Blaby-Haas C.E."/>
            <person name="Helliwell K.E."/>
            <person name="Chan C."/>
            <person name="Marriage T."/>
            <person name="Bhattacharya D."/>
            <person name="Klein A.S."/>
            <person name="Badis Y."/>
            <person name="Brodie J."/>
            <person name="Cao Y."/>
            <person name="Collen J."/>
            <person name="Dittami S.M."/>
            <person name="Gachon C.M."/>
            <person name="Green B.R."/>
            <person name="Karpowicz S."/>
            <person name="Kim J.W."/>
            <person name="Kudahl U."/>
            <person name="Lin S."/>
            <person name="Michel G."/>
            <person name="Mittag M."/>
            <person name="Olson B.J."/>
            <person name="Pangilinan J."/>
            <person name="Peng Y."/>
            <person name="Qiu H."/>
            <person name="Shu S."/>
            <person name="Singer J.T."/>
            <person name="Smith A.G."/>
            <person name="Sprecher B.N."/>
            <person name="Wagner V."/>
            <person name="Wang W."/>
            <person name="Wang Z.-Y."/>
            <person name="Yan J."/>
            <person name="Yarish C."/>
            <person name="Zoeuner-Riek S."/>
            <person name="Zhuang Y."/>
            <person name="Zou Y."/>
            <person name="Lindquist E.A."/>
            <person name="Grimwood J."/>
            <person name="Barry K."/>
            <person name="Rokhsar D.S."/>
            <person name="Schmutz J."/>
            <person name="Stiller J.W."/>
            <person name="Grossman A.R."/>
            <person name="Prochnik S.E."/>
        </authorList>
    </citation>
    <scope>NUCLEOTIDE SEQUENCE [LARGE SCALE GENOMIC DNA]</scope>
    <source>
        <strain evidence="15">4086291</strain>
    </source>
</reference>
<sequence>MAPGMAFVGSAGAVAPALFSSSASAWASPRTVETGARPAAGVAAVAARRVAAPTMVAAVPKESGDVPSGLKYLPEDAAERARKAAGKFEKMKIEKDGSAMWTEIHELAALLKAGETKWEDLDVDDMDMRLKWAGLFHRRKRTPGRYMMRLKVPNGILTSTQLRFLASCIAPYGEDGCADITTRMNIQLRGIVTEDAAAICDGLYENGLTSFQAGMDSVRNMVGSPIAGIDPHEMIDTRELCTELNDMITNFRKGNPEFTNLPRKFNICVSGSRDDFAHTHINDIGLVPMVNADGVVGFNVVVGGMFSIKRDAEAVPMDAWLTPAQVTPFCKALLEVFRDQGDRKIRQKTRLMYMIDQWGADGLRDRVVEHMGGTPFAPAVIPGPEYDTPWPRRDIQGVHAQKQEGLSWVGCNVPAGRLTADDFMTMADVADKYSGGEMRVTVEQNIIFPNVANEQVDALLAEPLVAKYPANPGNLAAGLVSCTGAQFCGVALIETKNRAMELVKVLEAKLDLPQKVRMHWTGCPNSCAQVQVADIGLMGCPARKDGKAVEGVKIFLGGSIGEGAELGEEVAKGIPADFEDLVPEMTKILVERFGATVKA</sequence>
<dbReference type="SUPFAM" id="SSF55124">
    <property type="entry name" value="Nitrite/Sulfite reductase N-terminal domain-like"/>
    <property type="match status" value="2"/>
</dbReference>
<evidence type="ECO:0000256" key="12">
    <source>
        <dbReference type="ARBA" id="ARBA00048538"/>
    </source>
</evidence>
<evidence type="ECO:0000313" key="16">
    <source>
        <dbReference type="Proteomes" id="UP000218209"/>
    </source>
</evidence>
<evidence type="ECO:0000256" key="11">
    <source>
        <dbReference type="ARBA" id="ARBA00040459"/>
    </source>
</evidence>
<evidence type="ECO:0000256" key="2">
    <source>
        <dbReference type="ARBA" id="ARBA00005096"/>
    </source>
</evidence>
<keyword evidence="8" id="KW-0408">Iron</keyword>
<feature type="domain" description="Nitrite/Sulfite reductase ferredoxin-like" evidence="14">
    <location>
        <begin position="399"/>
        <end position="463"/>
    </location>
</feature>
<keyword evidence="9" id="KW-0411">Iron-sulfur</keyword>
<evidence type="ECO:0000313" key="15">
    <source>
        <dbReference type="EMBL" id="OSX74610.1"/>
    </source>
</evidence>
<dbReference type="GO" id="GO:0046872">
    <property type="term" value="F:metal ion binding"/>
    <property type="evidence" value="ECO:0007669"/>
    <property type="project" value="UniProtKB-KW"/>
</dbReference>
<dbReference type="GO" id="GO:0048307">
    <property type="term" value="F:ferredoxin-nitrite reductase activity"/>
    <property type="evidence" value="ECO:0007669"/>
    <property type="project" value="UniProtKB-EC"/>
</dbReference>
<comment type="catalytic activity">
    <reaction evidence="12">
        <text>6 oxidized [2Fe-2S]-[ferredoxin] + NH4(+) + 2 H2O = nitrite + 6 reduced [2Fe-2S]-[ferredoxin] + 8 H(+)</text>
        <dbReference type="Rhea" id="RHEA:18041"/>
        <dbReference type="Rhea" id="RHEA-COMP:10000"/>
        <dbReference type="Rhea" id="RHEA-COMP:10001"/>
        <dbReference type="ChEBI" id="CHEBI:15377"/>
        <dbReference type="ChEBI" id="CHEBI:15378"/>
        <dbReference type="ChEBI" id="CHEBI:16301"/>
        <dbReference type="ChEBI" id="CHEBI:28938"/>
        <dbReference type="ChEBI" id="CHEBI:33737"/>
        <dbReference type="ChEBI" id="CHEBI:33738"/>
        <dbReference type="EC" id="1.7.7.1"/>
    </reaction>
</comment>
<dbReference type="InterPro" id="IPR006066">
    <property type="entry name" value="NO2/SO3_Rdtase_FeS/sirohaem_BS"/>
</dbReference>
<comment type="pathway">
    <text evidence="2">Nitrogen metabolism; nitrate reduction (assimilation).</text>
</comment>
<name>A0A1X6P1I5_PORUM</name>
<keyword evidence="4" id="KW-0004">4Fe-4S</keyword>
<dbReference type="Gene3D" id="3.30.413.10">
    <property type="entry name" value="Sulfite Reductase Hemoprotein, domain 1"/>
    <property type="match status" value="2"/>
</dbReference>
<dbReference type="Proteomes" id="UP000218209">
    <property type="component" value="Unassembled WGS sequence"/>
</dbReference>
<dbReference type="EMBL" id="KV918940">
    <property type="protein sequence ID" value="OSX74610.1"/>
    <property type="molecule type" value="Genomic_DNA"/>
</dbReference>
<evidence type="ECO:0000256" key="1">
    <source>
        <dbReference type="ARBA" id="ARBA00001929"/>
    </source>
</evidence>
<dbReference type="NCBIfam" id="NF007125">
    <property type="entry name" value="PRK09566.1"/>
    <property type="match status" value="1"/>
</dbReference>
<evidence type="ECO:0000256" key="8">
    <source>
        <dbReference type="ARBA" id="ARBA00023004"/>
    </source>
</evidence>
<comment type="cofactor">
    <cofactor evidence="1">
        <name>siroheme</name>
        <dbReference type="ChEBI" id="CHEBI:60052"/>
    </cofactor>
</comment>
<evidence type="ECO:0000259" key="14">
    <source>
        <dbReference type="Pfam" id="PF03460"/>
    </source>
</evidence>
<organism evidence="15 16">
    <name type="scientific">Porphyra umbilicalis</name>
    <name type="common">Purple laver</name>
    <name type="synonym">Red alga</name>
    <dbReference type="NCBI Taxonomy" id="2786"/>
    <lineage>
        <taxon>Eukaryota</taxon>
        <taxon>Rhodophyta</taxon>
        <taxon>Bangiophyceae</taxon>
        <taxon>Bangiales</taxon>
        <taxon>Bangiaceae</taxon>
        <taxon>Porphyra</taxon>
    </lineage>
</organism>
<accession>A0A1X6P1I5</accession>
<dbReference type="Pfam" id="PF01077">
    <property type="entry name" value="NIR_SIR"/>
    <property type="match status" value="2"/>
</dbReference>
<dbReference type="InterPro" id="IPR045854">
    <property type="entry name" value="NO2/SO3_Rdtase_4Fe4S_sf"/>
</dbReference>
<evidence type="ECO:0000256" key="10">
    <source>
        <dbReference type="ARBA" id="ARBA00038893"/>
    </source>
</evidence>
<dbReference type="Gene3D" id="3.90.480.20">
    <property type="match status" value="1"/>
</dbReference>
<comment type="similarity">
    <text evidence="3">Belongs to the nitrite and sulfite reductase 4Fe-4S domain family.</text>
</comment>
<dbReference type="GO" id="GO:0020037">
    <property type="term" value="F:heme binding"/>
    <property type="evidence" value="ECO:0007669"/>
    <property type="project" value="InterPro"/>
</dbReference>
<keyword evidence="5" id="KW-0349">Heme</keyword>
<evidence type="ECO:0000256" key="9">
    <source>
        <dbReference type="ARBA" id="ARBA00023014"/>
    </source>
</evidence>
<evidence type="ECO:0000256" key="6">
    <source>
        <dbReference type="ARBA" id="ARBA00022723"/>
    </source>
</evidence>
<evidence type="ECO:0000256" key="3">
    <source>
        <dbReference type="ARBA" id="ARBA00010429"/>
    </source>
</evidence>
<keyword evidence="7" id="KW-0560">Oxidoreductase</keyword>
<dbReference type="SUPFAM" id="SSF56014">
    <property type="entry name" value="Nitrite and sulphite reductase 4Fe-4S domain-like"/>
    <property type="match status" value="2"/>
</dbReference>
<proteinExistence type="inferred from homology"/>
<evidence type="ECO:0000256" key="4">
    <source>
        <dbReference type="ARBA" id="ARBA00022485"/>
    </source>
</evidence>
<dbReference type="AlphaFoldDB" id="A0A1X6P1I5"/>
<dbReference type="InterPro" id="IPR006067">
    <property type="entry name" value="NO2/SO3_Rdtase_4Fe4S_dom"/>
</dbReference>
<dbReference type="PANTHER" id="PTHR32439">
    <property type="entry name" value="FERREDOXIN--NITRITE REDUCTASE, CHLOROPLASTIC"/>
    <property type="match status" value="1"/>
</dbReference>
<dbReference type="PANTHER" id="PTHR32439:SF0">
    <property type="entry name" value="FERREDOXIN--NITRITE REDUCTASE, CHLOROPLASTIC"/>
    <property type="match status" value="1"/>
</dbReference>
<feature type="domain" description="Nitrite/Sulfite reductase ferredoxin-like" evidence="14">
    <location>
        <begin position="139"/>
        <end position="203"/>
    </location>
</feature>
<feature type="domain" description="Nitrite/sulphite reductase 4Fe-4S" evidence="13">
    <location>
        <begin position="215"/>
        <end position="372"/>
    </location>
</feature>
<dbReference type="PRINTS" id="PR00397">
    <property type="entry name" value="SIROHAEM"/>
</dbReference>
<evidence type="ECO:0000256" key="5">
    <source>
        <dbReference type="ARBA" id="ARBA00022617"/>
    </source>
</evidence>
<evidence type="ECO:0000256" key="7">
    <source>
        <dbReference type="ARBA" id="ARBA00023002"/>
    </source>
</evidence>
<dbReference type="InterPro" id="IPR036136">
    <property type="entry name" value="Nit/Sulf_reduc_fer-like_dom_sf"/>
</dbReference>
<dbReference type="EC" id="1.7.7.1" evidence="10"/>
<keyword evidence="16" id="KW-1185">Reference proteome</keyword>
<keyword evidence="6" id="KW-0479">Metal-binding</keyword>
<dbReference type="OrthoDB" id="432685at2759"/>
<evidence type="ECO:0000259" key="13">
    <source>
        <dbReference type="Pfam" id="PF01077"/>
    </source>
</evidence>
<dbReference type="PROSITE" id="PS00365">
    <property type="entry name" value="NIR_SIR"/>
    <property type="match status" value="1"/>
</dbReference>
<dbReference type="InterPro" id="IPR051329">
    <property type="entry name" value="NIR_SIR_4Fe-4S"/>
</dbReference>
<dbReference type="Pfam" id="PF03460">
    <property type="entry name" value="NIR_SIR_ferr"/>
    <property type="match status" value="2"/>
</dbReference>
<feature type="domain" description="Nitrite/sulphite reductase 4Fe-4S" evidence="13">
    <location>
        <begin position="479"/>
        <end position="591"/>
    </location>
</feature>
<gene>
    <name evidence="15" type="ORF">BU14_0280s0026</name>
</gene>
<protein>
    <recommendedName>
        <fullName evidence="11">Ferredoxin--nitrite reductase, chloroplastic</fullName>
        <ecNumber evidence="10">1.7.7.1</ecNumber>
    </recommendedName>
</protein>
<dbReference type="InterPro" id="IPR005117">
    <property type="entry name" value="NiRdtase/SiRdtase_haem-b_fer"/>
</dbReference>